<dbReference type="InterPro" id="IPR003594">
    <property type="entry name" value="HATPase_dom"/>
</dbReference>
<dbReference type="Pfam" id="PF00072">
    <property type="entry name" value="Response_reg"/>
    <property type="match status" value="1"/>
</dbReference>
<evidence type="ECO:0000256" key="7">
    <source>
        <dbReference type="ARBA" id="ARBA00022777"/>
    </source>
</evidence>
<accession>A0AAP5MAQ5</accession>
<evidence type="ECO:0000256" key="2">
    <source>
        <dbReference type="ARBA" id="ARBA00006402"/>
    </source>
</evidence>
<dbReference type="EC" id="2.7.13.3" evidence="3"/>
<dbReference type="AlphaFoldDB" id="A0AAP5MAQ5"/>
<keyword evidence="4 10" id="KW-0597">Phosphoprotein</keyword>
<keyword evidence="17" id="KW-1185">Reference proteome</keyword>
<dbReference type="Gene3D" id="1.10.287.130">
    <property type="match status" value="1"/>
</dbReference>
<reference evidence="17" key="1">
    <citation type="journal article" date="2021" name="Science">
        <title>Hunting the eagle killer: A cyanobacterial neurotoxin causes vacuolar myelinopathy.</title>
        <authorList>
            <person name="Breinlinger S."/>
            <person name="Phillips T.J."/>
            <person name="Haram B.N."/>
            <person name="Mares J."/>
            <person name="Martinez Yerena J.A."/>
            <person name="Hrouzek P."/>
            <person name="Sobotka R."/>
            <person name="Henderson W.M."/>
            <person name="Schmieder P."/>
            <person name="Williams S.M."/>
            <person name="Lauderdale J.D."/>
            <person name="Wilde H.D."/>
            <person name="Gerrin W."/>
            <person name="Kust A."/>
            <person name="Washington J.W."/>
            <person name="Wagner C."/>
            <person name="Geier B."/>
            <person name="Liebeke M."/>
            <person name="Enke H."/>
            <person name="Niedermeyer T.H.J."/>
            <person name="Wilde S.B."/>
        </authorList>
    </citation>
    <scope>NUCLEOTIDE SEQUENCE [LARGE SCALE GENOMIC DNA]</scope>
    <source>
        <strain evidence="17">Thurmond2011</strain>
    </source>
</reference>
<dbReference type="Pfam" id="PF00989">
    <property type="entry name" value="PAS"/>
    <property type="match status" value="1"/>
</dbReference>
<evidence type="ECO:0000256" key="1">
    <source>
        <dbReference type="ARBA" id="ARBA00000085"/>
    </source>
</evidence>
<dbReference type="InterPro" id="IPR004358">
    <property type="entry name" value="Sig_transdc_His_kin-like_C"/>
</dbReference>
<dbReference type="CDD" id="cd00082">
    <property type="entry name" value="HisKA"/>
    <property type="match status" value="1"/>
</dbReference>
<dbReference type="InterPro" id="IPR029016">
    <property type="entry name" value="GAF-like_dom_sf"/>
</dbReference>
<dbReference type="Gene3D" id="3.30.450.40">
    <property type="match status" value="1"/>
</dbReference>
<evidence type="ECO:0000256" key="9">
    <source>
        <dbReference type="ARBA" id="ARBA00023012"/>
    </source>
</evidence>
<dbReference type="SMART" id="SM00448">
    <property type="entry name" value="REC"/>
    <property type="match status" value="1"/>
</dbReference>
<dbReference type="NCBIfam" id="TIGR00229">
    <property type="entry name" value="sensory_box"/>
    <property type="match status" value="1"/>
</dbReference>
<dbReference type="Pfam" id="PF02518">
    <property type="entry name" value="HATPase_c"/>
    <property type="match status" value="1"/>
</dbReference>
<dbReference type="InterPro" id="IPR003018">
    <property type="entry name" value="GAF"/>
</dbReference>
<keyword evidence="5" id="KW-0808">Transferase</keyword>
<proteinExistence type="inferred from homology"/>
<organism evidence="16 17">
    <name type="scientific">Aetokthonos hydrillicola Thurmond2011</name>
    <dbReference type="NCBI Taxonomy" id="2712845"/>
    <lineage>
        <taxon>Bacteria</taxon>
        <taxon>Bacillati</taxon>
        <taxon>Cyanobacteriota</taxon>
        <taxon>Cyanophyceae</taxon>
        <taxon>Nostocales</taxon>
        <taxon>Hapalosiphonaceae</taxon>
        <taxon>Aetokthonos</taxon>
    </lineage>
</organism>
<keyword evidence="9" id="KW-0902">Two-component regulatory system</keyword>
<dbReference type="GO" id="GO:0005524">
    <property type="term" value="F:ATP binding"/>
    <property type="evidence" value="ECO:0007669"/>
    <property type="project" value="UniProtKB-KW"/>
</dbReference>
<dbReference type="SUPFAM" id="SSF55785">
    <property type="entry name" value="PYP-like sensor domain (PAS domain)"/>
    <property type="match status" value="1"/>
</dbReference>
<comment type="catalytic activity">
    <reaction evidence="1">
        <text>ATP + protein L-histidine = ADP + protein N-phospho-L-histidine.</text>
        <dbReference type="EC" id="2.7.13.3"/>
    </reaction>
</comment>
<evidence type="ECO:0000259" key="14">
    <source>
        <dbReference type="PROSITE" id="PS50112"/>
    </source>
</evidence>
<evidence type="ECO:0000256" key="4">
    <source>
        <dbReference type="ARBA" id="ARBA00022553"/>
    </source>
</evidence>
<dbReference type="PANTHER" id="PTHR43065">
    <property type="entry name" value="SENSOR HISTIDINE KINASE"/>
    <property type="match status" value="1"/>
</dbReference>
<dbReference type="SUPFAM" id="SSF52172">
    <property type="entry name" value="CheY-like"/>
    <property type="match status" value="1"/>
</dbReference>
<dbReference type="InterPro" id="IPR000014">
    <property type="entry name" value="PAS"/>
</dbReference>
<dbReference type="Proteomes" id="UP000667802">
    <property type="component" value="Unassembled WGS sequence"/>
</dbReference>
<dbReference type="Gene3D" id="3.30.450.20">
    <property type="entry name" value="PAS domain"/>
    <property type="match status" value="1"/>
</dbReference>
<sequence>MVELTARQRQEEVWRQQAERERLVGAIAGRIRSSLNLGEILSTTVSEVKDFLQCERAFIYRFCEDWSGYVAVESVTPGWSSILGAKITDSFFAQDACRELYKQGRNQAVEDIYTAGLSECHVNLLAELEVRSNLVIPIVQGEQLWGLLVANQCSEPRQWQQLEIDLLTHLAMQVAIAIQQSLLFEQIHTELIERQKSEQKIREQAALLDIATDAIIVRSLDNDIRFWNKSAENLYGWKAEDALGKNIHQLLYKETSREFQQAQQCVIERGSWQGELTQVRKDGKEIIVESRWTLVRDLEGEPQSILIVNTDITEKKQLETQFLRTQRLESIGTLAGGIAHDLNNVLTPIIMSSQLLLKAQIKGNKRQQLLTTIEKSAKRGAALVKQVLSFARGMEGQHTILQVSHLLWEIRHIIKETFPKSIALEVDIPPDLWVVSGDATQLHQVLMNLVVNARDAMPNGGMLQLSAENVFIDDNYARMNLDAQVGYYCCIHVLDTGTGMTPEILTRIFEPFFTTKEHGKGTGLGLSTVLGIIKSHGGFVTVDSSVGKGTEFQVYLPAVLGTETPQALNKELPRGQGELILVVDDEANIRQIAKTSLETSNYKVLEASDGIEAIALYVQHKNEISAVLMDMLMPEMDGLTTIRMLKQINPEVLIIAISGLTETANVNSALAVGVQAFLSKPYTLQELLNTLQTVLSAK</sequence>
<feature type="domain" description="PAS" evidence="14">
    <location>
        <begin position="200"/>
        <end position="270"/>
    </location>
</feature>
<evidence type="ECO:0000313" key="16">
    <source>
        <dbReference type="EMBL" id="MDR9897092.1"/>
    </source>
</evidence>
<feature type="domain" description="PAC" evidence="15">
    <location>
        <begin position="272"/>
        <end position="324"/>
    </location>
</feature>
<dbReference type="InterPro" id="IPR001789">
    <property type="entry name" value="Sig_transdc_resp-reg_receiver"/>
</dbReference>
<dbReference type="InterPro" id="IPR001610">
    <property type="entry name" value="PAC"/>
</dbReference>
<dbReference type="InterPro" id="IPR036890">
    <property type="entry name" value="HATPase_C_sf"/>
</dbReference>
<dbReference type="Gene3D" id="3.30.565.10">
    <property type="entry name" value="Histidine kinase-like ATPase, C-terminal domain"/>
    <property type="match status" value="1"/>
</dbReference>
<dbReference type="PROSITE" id="PS50113">
    <property type="entry name" value="PAC"/>
    <property type="match status" value="1"/>
</dbReference>
<dbReference type="PROSITE" id="PS50109">
    <property type="entry name" value="HIS_KIN"/>
    <property type="match status" value="1"/>
</dbReference>
<keyword evidence="7" id="KW-0418">Kinase</keyword>
<evidence type="ECO:0000256" key="10">
    <source>
        <dbReference type="PROSITE-ProRule" id="PRU00169"/>
    </source>
</evidence>
<dbReference type="SMART" id="SM00091">
    <property type="entry name" value="PAS"/>
    <property type="match status" value="1"/>
</dbReference>
<dbReference type="InterPro" id="IPR035965">
    <property type="entry name" value="PAS-like_dom_sf"/>
</dbReference>
<dbReference type="InterPro" id="IPR000700">
    <property type="entry name" value="PAS-assoc_C"/>
</dbReference>
<dbReference type="Pfam" id="PF01590">
    <property type="entry name" value="GAF"/>
    <property type="match status" value="1"/>
</dbReference>
<gene>
    <name evidence="16" type="ORF">G7B40_021360</name>
</gene>
<dbReference type="InterPro" id="IPR013767">
    <property type="entry name" value="PAS_fold"/>
</dbReference>
<keyword evidence="8" id="KW-0067">ATP-binding</keyword>
<dbReference type="SMART" id="SM00387">
    <property type="entry name" value="HATPase_c"/>
    <property type="match status" value="1"/>
</dbReference>
<dbReference type="CDD" id="cd00130">
    <property type="entry name" value="PAS"/>
    <property type="match status" value="1"/>
</dbReference>
<evidence type="ECO:0000256" key="3">
    <source>
        <dbReference type="ARBA" id="ARBA00012438"/>
    </source>
</evidence>
<dbReference type="InterPro" id="IPR011006">
    <property type="entry name" value="CheY-like_superfamily"/>
</dbReference>
<feature type="modified residue" description="4-aspartylphosphate" evidence="10">
    <location>
        <position position="630"/>
    </location>
</feature>
<dbReference type="Gene3D" id="3.40.50.2300">
    <property type="match status" value="1"/>
</dbReference>
<evidence type="ECO:0000259" key="12">
    <source>
        <dbReference type="PROSITE" id="PS50109"/>
    </source>
</evidence>
<dbReference type="InterPro" id="IPR016132">
    <property type="entry name" value="Phyto_chromo_attachment"/>
</dbReference>
<dbReference type="SUPFAM" id="SSF47384">
    <property type="entry name" value="Homodimeric domain of signal transducing histidine kinase"/>
    <property type="match status" value="1"/>
</dbReference>
<evidence type="ECO:0000256" key="8">
    <source>
        <dbReference type="ARBA" id="ARBA00022840"/>
    </source>
</evidence>
<name>A0AAP5MAQ5_9CYAN</name>
<dbReference type="EMBL" id="JAALHA020000011">
    <property type="protein sequence ID" value="MDR9897092.1"/>
    <property type="molecule type" value="Genomic_DNA"/>
</dbReference>
<dbReference type="InterPro" id="IPR003661">
    <property type="entry name" value="HisK_dim/P_dom"/>
</dbReference>
<evidence type="ECO:0000259" key="11">
    <source>
        <dbReference type="PROSITE" id="PS50046"/>
    </source>
</evidence>
<evidence type="ECO:0000313" key="17">
    <source>
        <dbReference type="Proteomes" id="UP000667802"/>
    </source>
</evidence>
<dbReference type="RefSeq" id="WP_310834068.1">
    <property type="nucleotide sequence ID" value="NZ_CAWQFN010000542.1"/>
</dbReference>
<dbReference type="SUPFAM" id="SSF55874">
    <property type="entry name" value="ATPase domain of HSP90 chaperone/DNA topoisomerase II/histidine kinase"/>
    <property type="match status" value="1"/>
</dbReference>
<dbReference type="SMART" id="SM00086">
    <property type="entry name" value="PAC"/>
    <property type="match status" value="1"/>
</dbReference>
<dbReference type="PRINTS" id="PR00344">
    <property type="entry name" value="BCTRLSENSOR"/>
</dbReference>
<dbReference type="InterPro" id="IPR036097">
    <property type="entry name" value="HisK_dim/P_sf"/>
</dbReference>
<protein>
    <recommendedName>
        <fullName evidence="3">histidine kinase</fullName>
        <ecNumber evidence="3">2.7.13.3</ecNumber>
    </recommendedName>
</protein>
<evidence type="ECO:0000259" key="15">
    <source>
        <dbReference type="PROSITE" id="PS50113"/>
    </source>
</evidence>
<comment type="similarity">
    <text evidence="2">In the N-terminal section; belongs to the phytochrome family.</text>
</comment>
<dbReference type="InterPro" id="IPR005467">
    <property type="entry name" value="His_kinase_dom"/>
</dbReference>
<comment type="caution">
    <text evidence="16">The sequence shown here is derived from an EMBL/GenBank/DDBJ whole genome shotgun (WGS) entry which is preliminary data.</text>
</comment>
<dbReference type="SUPFAM" id="SSF55781">
    <property type="entry name" value="GAF domain-like"/>
    <property type="match status" value="1"/>
</dbReference>
<evidence type="ECO:0000259" key="13">
    <source>
        <dbReference type="PROSITE" id="PS50110"/>
    </source>
</evidence>
<dbReference type="PROSITE" id="PS50110">
    <property type="entry name" value="RESPONSE_REGULATORY"/>
    <property type="match status" value="1"/>
</dbReference>
<dbReference type="GO" id="GO:0006355">
    <property type="term" value="P:regulation of DNA-templated transcription"/>
    <property type="evidence" value="ECO:0007669"/>
    <property type="project" value="InterPro"/>
</dbReference>
<dbReference type="PROSITE" id="PS50046">
    <property type="entry name" value="PHYTOCHROME_2"/>
    <property type="match status" value="1"/>
</dbReference>
<dbReference type="Pfam" id="PF00512">
    <property type="entry name" value="HisKA"/>
    <property type="match status" value="1"/>
</dbReference>
<dbReference type="GO" id="GO:0000155">
    <property type="term" value="F:phosphorelay sensor kinase activity"/>
    <property type="evidence" value="ECO:0007669"/>
    <property type="project" value="InterPro"/>
</dbReference>
<feature type="domain" description="Histidine kinase" evidence="12">
    <location>
        <begin position="337"/>
        <end position="560"/>
    </location>
</feature>
<dbReference type="PROSITE" id="PS50112">
    <property type="entry name" value="PAS"/>
    <property type="match status" value="1"/>
</dbReference>
<dbReference type="SMART" id="SM00065">
    <property type="entry name" value="GAF"/>
    <property type="match status" value="1"/>
</dbReference>
<evidence type="ECO:0000256" key="5">
    <source>
        <dbReference type="ARBA" id="ARBA00022679"/>
    </source>
</evidence>
<keyword evidence="6" id="KW-0547">Nucleotide-binding</keyword>
<feature type="domain" description="Response regulatory" evidence="13">
    <location>
        <begin position="579"/>
        <end position="695"/>
    </location>
</feature>
<dbReference type="PANTHER" id="PTHR43065:SF46">
    <property type="entry name" value="C4-DICARBOXYLATE TRANSPORT SENSOR PROTEIN DCTB"/>
    <property type="match status" value="1"/>
</dbReference>
<dbReference type="SMART" id="SM00388">
    <property type="entry name" value="HisKA"/>
    <property type="match status" value="1"/>
</dbReference>
<feature type="domain" description="Phytochrome chromophore attachment site" evidence="11">
    <location>
        <begin position="36"/>
        <end position="173"/>
    </location>
</feature>
<evidence type="ECO:0000256" key="6">
    <source>
        <dbReference type="ARBA" id="ARBA00022741"/>
    </source>
</evidence>